<dbReference type="EMBL" id="MKKU01000732">
    <property type="protein sequence ID" value="RNF03253.1"/>
    <property type="molecule type" value="Genomic_DNA"/>
</dbReference>
<feature type="compositionally biased region" description="Low complexity" evidence="1">
    <location>
        <begin position="68"/>
        <end position="82"/>
    </location>
</feature>
<gene>
    <name evidence="2" type="ORF">Tco025E_08220</name>
</gene>
<accession>A0A422NCQ1</accession>
<proteinExistence type="predicted"/>
<sequence>MAKKKLNPAALLPALTANTRYMKKMKFITKRKEAAAAAGRRGGAGAKKKRRATEKSGGRGAARGGGTKTAKTTQAKKSSTVSAKKKKAAVCGGAAKAGRRKPLDSGSGRDGEVPGAALQQQQQQPQPQPQPPREEVDRLLIARAIRGEEGAHDAALSAGGACGAGVDDLVQHPCLPFLEDYAEQKRSEVVSADTLLRNAHAYFKDLGKRESAMRRAAAKRLKELKNINRRGGDKDGFRYVVPRNVKEVVRQMTQNAEGAGESAAVDTAQLTSTFGGDEAQDTLEPPMHRKRRKKSCYSDFYQFQVSKRWTRNAESFLNRGRAHKSMFEASRPQRSIKKF</sequence>
<dbReference type="GeneID" id="40321831"/>
<organism evidence="2 3">
    <name type="scientific">Trypanosoma conorhini</name>
    <dbReference type="NCBI Taxonomy" id="83891"/>
    <lineage>
        <taxon>Eukaryota</taxon>
        <taxon>Discoba</taxon>
        <taxon>Euglenozoa</taxon>
        <taxon>Kinetoplastea</taxon>
        <taxon>Metakinetoplastina</taxon>
        <taxon>Trypanosomatida</taxon>
        <taxon>Trypanosomatidae</taxon>
        <taxon>Trypanosoma</taxon>
    </lineage>
</organism>
<reference evidence="2 3" key="1">
    <citation type="journal article" date="2018" name="BMC Genomics">
        <title>Genomic comparison of Trypanosoma conorhini and Trypanosoma rangeli to Trypanosoma cruzi strains of high and low virulence.</title>
        <authorList>
            <person name="Bradwell K.R."/>
            <person name="Koparde V.N."/>
            <person name="Matveyev A.V."/>
            <person name="Serrano M.G."/>
            <person name="Alves J.M."/>
            <person name="Parikh H."/>
            <person name="Huang B."/>
            <person name="Lee V."/>
            <person name="Espinosa-Alvarez O."/>
            <person name="Ortiz P.A."/>
            <person name="Costa-Martins A.G."/>
            <person name="Teixeira M.M."/>
            <person name="Buck G.A."/>
        </authorList>
    </citation>
    <scope>NUCLEOTIDE SEQUENCE [LARGE SCALE GENOMIC DNA]</scope>
    <source>
        <strain evidence="2 3">025E</strain>
    </source>
</reference>
<feature type="region of interest" description="Disordered" evidence="1">
    <location>
        <begin position="30"/>
        <end position="135"/>
    </location>
</feature>
<evidence type="ECO:0000313" key="3">
    <source>
        <dbReference type="Proteomes" id="UP000284403"/>
    </source>
</evidence>
<evidence type="ECO:0000256" key="1">
    <source>
        <dbReference type="SAM" id="MobiDB-lite"/>
    </source>
</evidence>
<evidence type="ECO:0000313" key="2">
    <source>
        <dbReference type="EMBL" id="RNF03253.1"/>
    </source>
</evidence>
<feature type="compositionally biased region" description="Gly residues" evidence="1">
    <location>
        <begin position="58"/>
        <end position="67"/>
    </location>
</feature>
<dbReference type="Proteomes" id="UP000284403">
    <property type="component" value="Unassembled WGS sequence"/>
</dbReference>
<protein>
    <submittedName>
        <fullName evidence="2">Uncharacterized protein</fullName>
    </submittedName>
</protein>
<dbReference type="OrthoDB" id="272478at2759"/>
<comment type="caution">
    <text evidence="2">The sequence shown here is derived from an EMBL/GenBank/DDBJ whole genome shotgun (WGS) entry which is preliminary data.</text>
</comment>
<name>A0A422NCQ1_9TRYP</name>
<dbReference type="RefSeq" id="XP_029224805.1">
    <property type="nucleotide sequence ID" value="XM_029375075.1"/>
</dbReference>
<keyword evidence="3" id="KW-1185">Reference proteome</keyword>
<feature type="compositionally biased region" description="Basic and acidic residues" evidence="1">
    <location>
        <begin position="101"/>
        <end position="112"/>
    </location>
</feature>
<dbReference type="AlphaFoldDB" id="A0A422NCQ1"/>